<gene>
    <name evidence="1" type="ORF">D3H65_27300</name>
</gene>
<proteinExistence type="predicted"/>
<accession>A0A3B7MSH5</accession>
<protein>
    <recommendedName>
        <fullName evidence="3">Type II toxin-antitoxin system PemK/MazF family toxin</fullName>
    </recommendedName>
</protein>
<dbReference type="Proteomes" id="UP000263900">
    <property type="component" value="Chromosome"/>
</dbReference>
<evidence type="ECO:0008006" key="3">
    <source>
        <dbReference type="Google" id="ProtNLM"/>
    </source>
</evidence>
<evidence type="ECO:0000313" key="1">
    <source>
        <dbReference type="EMBL" id="AXY77462.1"/>
    </source>
</evidence>
<dbReference type="AlphaFoldDB" id="A0A3B7MSH5"/>
<organism evidence="1 2">
    <name type="scientific">Paraflavitalea soli</name>
    <dbReference type="NCBI Taxonomy" id="2315862"/>
    <lineage>
        <taxon>Bacteria</taxon>
        <taxon>Pseudomonadati</taxon>
        <taxon>Bacteroidota</taxon>
        <taxon>Chitinophagia</taxon>
        <taxon>Chitinophagales</taxon>
        <taxon>Chitinophagaceae</taxon>
        <taxon>Paraflavitalea</taxon>
    </lineage>
</organism>
<dbReference type="EMBL" id="CP032157">
    <property type="protein sequence ID" value="AXY77462.1"/>
    <property type="molecule type" value="Genomic_DNA"/>
</dbReference>
<keyword evidence="2" id="KW-1185">Reference proteome</keyword>
<sequence length="151" mass="17273">MFSPRQIIYITPFYFKNGNTPKPKYLVVLANESNKTIVASLTTRTNHVPSFVNKSHGCINIDDRCYNAYVFDPGKIIGDAGFFFPDPRPTFIYGNEVDDFDVTTLESVYPIEGVDYEIKDTLKQDEYESLIKCLQASRSVKRKIKKLLSNL</sequence>
<reference evidence="1 2" key="1">
    <citation type="submission" date="2018-09" db="EMBL/GenBank/DDBJ databases">
        <title>Genome sequencing of strain 6GH32-13.</title>
        <authorList>
            <person name="Weon H.-Y."/>
            <person name="Heo J."/>
            <person name="Kwon S.-W."/>
        </authorList>
    </citation>
    <scope>NUCLEOTIDE SEQUENCE [LARGE SCALE GENOMIC DNA]</scope>
    <source>
        <strain evidence="1 2">5GH32-13</strain>
    </source>
</reference>
<evidence type="ECO:0000313" key="2">
    <source>
        <dbReference type="Proteomes" id="UP000263900"/>
    </source>
</evidence>
<dbReference type="OrthoDB" id="1348281at2"/>
<dbReference type="KEGG" id="pseg:D3H65_27300"/>
<dbReference type="RefSeq" id="WP_119053338.1">
    <property type="nucleotide sequence ID" value="NZ_CP032157.1"/>
</dbReference>
<name>A0A3B7MSH5_9BACT</name>